<organism evidence="2 3">
    <name type="scientific">Sistotremastrum suecicum HHB10207 ss-3</name>
    <dbReference type="NCBI Taxonomy" id="1314776"/>
    <lineage>
        <taxon>Eukaryota</taxon>
        <taxon>Fungi</taxon>
        <taxon>Dikarya</taxon>
        <taxon>Basidiomycota</taxon>
        <taxon>Agaricomycotina</taxon>
        <taxon>Agaricomycetes</taxon>
        <taxon>Sistotremastrales</taxon>
        <taxon>Sistotremastraceae</taxon>
        <taxon>Sistotremastrum</taxon>
    </lineage>
</organism>
<evidence type="ECO:0000313" key="3">
    <source>
        <dbReference type="Proteomes" id="UP000076798"/>
    </source>
</evidence>
<evidence type="ECO:0000313" key="2">
    <source>
        <dbReference type="EMBL" id="KZT38687.1"/>
    </source>
</evidence>
<dbReference type="EMBL" id="KV428059">
    <property type="protein sequence ID" value="KZT38687.1"/>
    <property type="molecule type" value="Genomic_DNA"/>
</dbReference>
<feature type="region of interest" description="Disordered" evidence="1">
    <location>
        <begin position="1"/>
        <end position="75"/>
    </location>
</feature>
<dbReference type="AlphaFoldDB" id="A0A166DME1"/>
<name>A0A166DME1_9AGAM</name>
<keyword evidence="3" id="KW-1185">Reference proteome</keyword>
<proteinExistence type="predicted"/>
<feature type="compositionally biased region" description="Polar residues" evidence="1">
    <location>
        <begin position="26"/>
        <end position="35"/>
    </location>
</feature>
<protein>
    <submittedName>
        <fullName evidence="2">Uncharacterized protein</fullName>
    </submittedName>
</protein>
<evidence type="ECO:0000256" key="1">
    <source>
        <dbReference type="SAM" id="MobiDB-lite"/>
    </source>
</evidence>
<sequence length="317" mass="35741">MHARQSPRSPLQPSPVQSPKPASLAAQPSVQSHPTLTPPPPSQYHAHAAANSQSEGYATPIPGSPARNLGAESRTHSKTHLFKGQAMDYPVNFLVLMSSKFADMWNQQGSIIKLKEKEEDWNTFLGWRSSLLTLTKTEQWLSVLSIAQAYEFTSAKKEALEAISKDKELNAHQRLRISIDHHLEDWFLDALVDVVQTPLRYLNSSDIHYLGEDLMIEVLNLRGKIEHTHKFAIHSKPVITHASSCTHAADCDREWDRVFWGITIRFYHPDGHSAEDGEGILDLFTHFGTHACYGSTIRSTEFTVRMNTNIDSRVWVP</sequence>
<gene>
    <name evidence="2" type="ORF">SISSUDRAFT_1061833</name>
</gene>
<dbReference type="Proteomes" id="UP000076798">
    <property type="component" value="Unassembled WGS sequence"/>
</dbReference>
<accession>A0A166DME1</accession>
<reference evidence="2 3" key="1">
    <citation type="journal article" date="2016" name="Mol. Biol. Evol.">
        <title>Comparative Genomics of Early-Diverging Mushroom-Forming Fungi Provides Insights into the Origins of Lignocellulose Decay Capabilities.</title>
        <authorList>
            <person name="Nagy L.G."/>
            <person name="Riley R."/>
            <person name="Tritt A."/>
            <person name="Adam C."/>
            <person name="Daum C."/>
            <person name="Floudas D."/>
            <person name="Sun H."/>
            <person name="Yadav J.S."/>
            <person name="Pangilinan J."/>
            <person name="Larsson K.H."/>
            <person name="Matsuura K."/>
            <person name="Barry K."/>
            <person name="Labutti K."/>
            <person name="Kuo R."/>
            <person name="Ohm R.A."/>
            <person name="Bhattacharya S.S."/>
            <person name="Shirouzu T."/>
            <person name="Yoshinaga Y."/>
            <person name="Martin F.M."/>
            <person name="Grigoriev I.V."/>
            <person name="Hibbett D.S."/>
        </authorList>
    </citation>
    <scope>NUCLEOTIDE SEQUENCE [LARGE SCALE GENOMIC DNA]</scope>
    <source>
        <strain evidence="2 3">HHB10207 ss-3</strain>
    </source>
</reference>